<reference evidence="3 4" key="1">
    <citation type="submission" date="2020-01" db="EMBL/GenBank/DDBJ databases">
        <title>Genomes of bacteria type strains.</title>
        <authorList>
            <person name="Chen J."/>
            <person name="Zhu S."/>
            <person name="Yang J."/>
        </authorList>
    </citation>
    <scope>NUCLEOTIDE SEQUENCE [LARGE SCALE GENOMIC DNA]</scope>
    <source>
        <strain evidence="3 4">LMG 22958</strain>
    </source>
</reference>
<dbReference type="AlphaFoldDB" id="A0A6L9MPQ4"/>
<dbReference type="Proteomes" id="UP000478837">
    <property type="component" value="Unassembled WGS sequence"/>
</dbReference>
<dbReference type="RefSeq" id="WP_071979059.1">
    <property type="nucleotide sequence ID" value="NZ_JAAAWP010000001.1"/>
</dbReference>
<dbReference type="Pfam" id="PF02639">
    <property type="entry name" value="DUF188"/>
    <property type="match status" value="1"/>
</dbReference>
<accession>A0A6L9MPQ4</accession>
<dbReference type="CDD" id="cd18720">
    <property type="entry name" value="PIN_YqxD-like"/>
    <property type="match status" value="1"/>
</dbReference>
<evidence type="ECO:0000313" key="3">
    <source>
        <dbReference type="EMBL" id="NDW20192.1"/>
    </source>
</evidence>
<gene>
    <name evidence="3" type="ORF">GTW09_01420</name>
</gene>
<name>A0A6L9MPQ4_9ALTE</name>
<sequence length="153" mass="16508">MHIWVDADACPGAIKEILFKAARRTGLPLSLVANHSMSVPPDKHITLTVVPSGFDAADDYIVEKIEAGDLAITNDIPLAADILAKGASALNTRGDEFDKSSIRAALTMRDFMETMRSSGEHTGGPKAFSQRDKQNFANALDRLLMQGIRAAKN</sequence>
<dbReference type="PANTHER" id="PTHR35146">
    <property type="entry name" value="UPF0178 PROTEIN YAII"/>
    <property type="match status" value="1"/>
</dbReference>
<evidence type="ECO:0000256" key="1">
    <source>
        <dbReference type="ARBA" id="ARBA00008522"/>
    </source>
</evidence>
<protein>
    <recommendedName>
        <fullName evidence="2">UPF0178 protein GTW09_01420</fullName>
    </recommendedName>
</protein>
<comment type="similarity">
    <text evidence="1 2">Belongs to the UPF0178 family.</text>
</comment>
<evidence type="ECO:0000313" key="4">
    <source>
        <dbReference type="Proteomes" id="UP000478837"/>
    </source>
</evidence>
<comment type="caution">
    <text evidence="3">The sequence shown here is derived from an EMBL/GenBank/DDBJ whole genome shotgun (WGS) entry which is preliminary data.</text>
</comment>
<dbReference type="InterPro" id="IPR003791">
    <property type="entry name" value="UPF0178"/>
</dbReference>
<evidence type="ECO:0000256" key="2">
    <source>
        <dbReference type="HAMAP-Rule" id="MF_00489"/>
    </source>
</evidence>
<proteinExistence type="inferred from homology"/>
<dbReference type="EMBL" id="JAAAWP010000001">
    <property type="protein sequence ID" value="NDW20192.1"/>
    <property type="molecule type" value="Genomic_DNA"/>
</dbReference>
<keyword evidence="4" id="KW-1185">Reference proteome</keyword>
<dbReference type="PANTHER" id="PTHR35146:SF1">
    <property type="entry name" value="UPF0178 PROTEIN YAII"/>
    <property type="match status" value="1"/>
</dbReference>
<dbReference type="NCBIfam" id="NF001095">
    <property type="entry name" value="PRK00124.1"/>
    <property type="match status" value="1"/>
</dbReference>
<dbReference type="HAMAP" id="MF_00489">
    <property type="entry name" value="UPF0178"/>
    <property type="match status" value="1"/>
</dbReference>
<organism evidence="3 4">
    <name type="scientific">Alteromonas hispanica</name>
    <dbReference type="NCBI Taxonomy" id="315421"/>
    <lineage>
        <taxon>Bacteria</taxon>
        <taxon>Pseudomonadati</taxon>
        <taxon>Pseudomonadota</taxon>
        <taxon>Gammaproteobacteria</taxon>
        <taxon>Alteromonadales</taxon>
        <taxon>Alteromonadaceae</taxon>
        <taxon>Alteromonas/Salinimonas group</taxon>
        <taxon>Alteromonas</taxon>
    </lineage>
</organism>